<evidence type="ECO:0000256" key="5">
    <source>
        <dbReference type="ARBA" id="ARBA00012023"/>
    </source>
</evidence>
<dbReference type="Ensembl" id="ENSJHYT00000009433.1">
    <property type="protein sequence ID" value="ENSJHYP00000007746.1"/>
    <property type="gene ID" value="ENSJHYG00000006166.1"/>
</dbReference>
<keyword evidence="7" id="KW-0963">Cytoplasm</keyword>
<dbReference type="Proteomes" id="UP000694408">
    <property type="component" value="Unplaced"/>
</dbReference>
<dbReference type="PANTHER" id="PTHR14456:SF2">
    <property type="entry name" value="INOSITOL-PENTAKISPHOSPHATE 2-KINASE"/>
    <property type="match status" value="1"/>
</dbReference>
<keyword evidence="12" id="KW-0539">Nucleus</keyword>
<dbReference type="AlphaFoldDB" id="A0A8C5NLK7"/>
<dbReference type="InterPro" id="IPR009286">
    <property type="entry name" value="Ins_P5_2-kin"/>
</dbReference>
<proteinExistence type="inferred from homology"/>
<evidence type="ECO:0000256" key="6">
    <source>
        <dbReference type="ARBA" id="ARBA00014846"/>
    </source>
</evidence>
<dbReference type="FunFam" id="3.30.200.110:FF:000001">
    <property type="entry name" value="Inositol-pentakisphosphate 2-kinase"/>
    <property type="match status" value="1"/>
</dbReference>
<dbReference type="GO" id="GO:0005524">
    <property type="term" value="F:ATP binding"/>
    <property type="evidence" value="ECO:0007669"/>
    <property type="project" value="UniProtKB-KW"/>
</dbReference>
<name>A0A8C5NLK7_JUNHY</name>
<evidence type="ECO:0000256" key="7">
    <source>
        <dbReference type="ARBA" id="ARBA00022490"/>
    </source>
</evidence>
<dbReference type="PANTHER" id="PTHR14456">
    <property type="entry name" value="INOSITOL POLYPHOSPHATE KINASE 1"/>
    <property type="match status" value="1"/>
</dbReference>
<comment type="domain">
    <text evidence="13">The EXKPK motif is conserved in inositol-pentakisphosphate 2-kinases of both family 1 and 2.</text>
</comment>
<dbReference type="GO" id="GO:0035299">
    <property type="term" value="F:inositol-1,3,4,5,6-pentakisphosphate 2-kinase activity"/>
    <property type="evidence" value="ECO:0007669"/>
    <property type="project" value="UniProtKB-EC"/>
</dbReference>
<evidence type="ECO:0000256" key="13">
    <source>
        <dbReference type="RuleBase" id="RU364126"/>
    </source>
</evidence>
<accession>A0A8C5NLK7</accession>
<evidence type="ECO:0000256" key="8">
    <source>
        <dbReference type="ARBA" id="ARBA00022679"/>
    </source>
</evidence>
<reference evidence="14" key="1">
    <citation type="submission" date="2025-08" db="UniProtKB">
        <authorList>
            <consortium name="Ensembl"/>
        </authorList>
    </citation>
    <scope>IDENTIFICATION</scope>
</reference>
<dbReference type="EC" id="2.7.1.158" evidence="5 13"/>
<evidence type="ECO:0000256" key="2">
    <source>
        <dbReference type="ARBA" id="ARBA00004123"/>
    </source>
</evidence>
<evidence type="ECO:0000256" key="12">
    <source>
        <dbReference type="ARBA" id="ARBA00023242"/>
    </source>
</evidence>
<reference evidence="14" key="2">
    <citation type="submission" date="2025-09" db="UniProtKB">
        <authorList>
            <consortium name="Ensembl"/>
        </authorList>
    </citation>
    <scope>IDENTIFICATION</scope>
</reference>
<keyword evidence="10 13" id="KW-0418">Kinase</keyword>
<sequence>MQSGSVPSMECKGRWRWVAGLNVERRESRKAAIKTFLRCVVLRFLKSPPNQNKTPEEILHHLQNIVDFGKHVMKQFFGENYVHHGEIIQLPLDFVRQLCLKIQPERPECRCDKDMDTLSGYAMCLPNLTRLQPFRFAEHRPILCIEIKPKCGFIPFSSHVSQEIKHKVCRYCMHQHLKVANGKWKRPSKYCPLDLFSGNKQRMHFALKSLLQEAQNNLKIFKNGELIYGCKDDQDCVCDWNELARHLKPFFFPCNGLASGPQCTRSVVKELIHVITMALLSSTDSCRAGHMKTVPVSQGRSYCEASAFNKELVRNGKHKLESSGLPRGCLLYKTLQAQMLDMLDIEGLYPLYSRVEQYLEEFPEERSTLQIDGPYNEAFYEKLLDLSLEDDGTVAFALTKVQQYRIAMTAKDCSIMIALSPCLQDECSEQRPVVLTSKSRFTFSVSVLDLDLKPYESIPHQYKLDGEIVNYYLKNVQAKEDPVMSNLFKENEDCTLVLHKV</sequence>
<comment type="catalytic activity">
    <reaction evidence="1 13">
        <text>1D-myo-inositol 1,3,4,5,6-pentakisphosphate + ATP = 1D-myo-inositol hexakisphosphate + ADP + H(+)</text>
        <dbReference type="Rhea" id="RHEA:20313"/>
        <dbReference type="ChEBI" id="CHEBI:15378"/>
        <dbReference type="ChEBI" id="CHEBI:30616"/>
        <dbReference type="ChEBI" id="CHEBI:57733"/>
        <dbReference type="ChEBI" id="CHEBI:58130"/>
        <dbReference type="ChEBI" id="CHEBI:456216"/>
        <dbReference type="EC" id="2.7.1.158"/>
    </reaction>
</comment>
<keyword evidence="9 13" id="KW-0547">Nucleotide-binding</keyword>
<evidence type="ECO:0000256" key="3">
    <source>
        <dbReference type="ARBA" id="ARBA00004496"/>
    </source>
</evidence>
<keyword evidence="15" id="KW-1185">Reference proteome</keyword>
<comment type="function">
    <text evidence="13">Phosphorylates Ins(1,3,4,5,6)P5 at position 2 to form Ins(1,2,3,4,5,6)P6 (InsP6 or phytate).</text>
</comment>
<evidence type="ECO:0000256" key="11">
    <source>
        <dbReference type="ARBA" id="ARBA00022840"/>
    </source>
</evidence>
<dbReference type="Pfam" id="PF06090">
    <property type="entry name" value="Ins_P5_2-kin"/>
    <property type="match status" value="1"/>
</dbReference>
<evidence type="ECO:0000256" key="1">
    <source>
        <dbReference type="ARBA" id="ARBA00001774"/>
    </source>
</evidence>
<comment type="similarity">
    <text evidence="4">Belongs to the IPK1 type 2 family.</text>
</comment>
<dbReference type="GO" id="GO:0032958">
    <property type="term" value="P:inositol phosphate biosynthetic process"/>
    <property type="evidence" value="ECO:0007669"/>
    <property type="project" value="TreeGrafter"/>
</dbReference>
<protein>
    <recommendedName>
        <fullName evidence="6 13">Inositol-pentakisphosphate 2-kinase</fullName>
        <ecNumber evidence="5 13">2.7.1.158</ecNumber>
    </recommendedName>
</protein>
<evidence type="ECO:0000256" key="4">
    <source>
        <dbReference type="ARBA" id="ARBA00007229"/>
    </source>
</evidence>
<dbReference type="InterPro" id="IPR043001">
    <property type="entry name" value="IP5_2-K_N_lobe"/>
</dbReference>
<comment type="subcellular location">
    <subcellularLocation>
        <location evidence="3">Cytoplasm</location>
    </subcellularLocation>
    <subcellularLocation>
        <location evidence="2">Nucleus</location>
    </subcellularLocation>
</comment>
<dbReference type="Gene3D" id="3.30.200.110">
    <property type="entry name" value="Inositol-pentakisphosphate 2-kinase, N-lobe"/>
    <property type="match status" value="1"/>
</dbReference>
<evidence type="ECO:0000313" key="14">
    <source>
        <dbReference type="Ensembl" id="ENSJHYP00000007746.1"/>
    </source>
</evidence>
<dbReference type="GO" id="GO:0005737">
    <property type="term" value="C:cytoplasm"/>
    <property type="evidence" value="ECO:0007669"/>
    <property type="project" value="UniProtKB-SubCell"/>
</dbReference>
<keyword evidence="11 13" id="KW-0067">ATP-binding</keyword>
<organism evidence="14 15">
    <name type="scientific">Junco hyemalis</name>
    <name type="common">Dark-eyed junco</name>
    <dbReference type="NCBI Taxonomy" id="40217"/>
    <lineage>
        <taxon>Eukaryota</taxon>
        <taxon>Metazoa</taxon>
        <taxon>Chordata</taxon>
        <taxon>Craniata</taxon>
        <taxon>Vertebrata</taxon>
        <taxon>Euteleostomi</taxon>
        <taxon>Archelosauria</taxon>
        <taxon>Archosauria</taxon>
        <taxon>Dinosauria</taxon>
        <taxon>Saurischia</taxon>
        <taxon>Theropoda</taxon>
        <taxon>Coelurosauria</taxon>
        <taxon>Aves</taxon>
        <taxon>Neognathae</taxon>
        <taxon>Neoaves</taxon>
        <taxon>Telluraves</taxon>
        <taxon>Australaves</taxon>
        <taxon>Passeriformes</taxon>
        <taxon>Passerellidae</taxon>
        <taxon>Junco</taxon>
    </lineage>
</organism>
<keyword evidence="8 13" id="KW-0808">Transferase</keyword>
<evidence type="ECO:0000256" key="9">
    <source>
        <dbReference type="ARBA" id="ARBA00022741"/>
    </source>
</evidence>
<evidence type="ECO:0000256" key="10">
    <source>
        <dbReference type="ARBA" id="ARBA00022777"/>
    </source>
</evidence>
<dbReference type="GO" id="GO:0005634">
    <property type="term" value="C:nucleus"/>
    <property type="evidence" value="ECO:0007669"/>
    <property type="project" value="UniProtKB-SubCell"/>
</dbReference>
<evidence type="ECO:0000313" key="15">
    <source>
        <dbReference type="Proteomes" id="UP000694408"/>
    </source>
</evidence>